<protein>
    <submittedName>
        <fullName evidence="1">Uncharacterized protein</fullName>
    </submittedName>
</protein>
<accession>A0A0C2J243</accession>
<evidence type="ECO:0000313" key="2">
    <source>
        <dbReference type="Proteomes" id="UP000031668"/>
    </source>
</evidence>
<dbReference type="AlphaFoldDB" id="A0A0C2J243"/>
<proteinExistence type="predicted"/>
<comment type="caution">
    <text evidence="1">The sequence shown here is derived from an EMBL/GenBank/DDBJ whole genome shotgun (WGS) entry which is preliminary data.</text>
</comment>
<reference evidence="1 2" key="1">
    <citation type="journal article" date="2014" name="Genome Biol. Evol.">
        <title>The genome of the myxosporean Thelohanellus kitauei shows adaptations to nutrient acquisition within its fish host.</title>
        <authorList>
            <person name="Yang Y."/>
            <person name="Xiong J."/>
            <person name="Zhou Z."/>
            <person name="Huo F."/>
            <person name="Miao W."/>
            <person name="Ran C."/>
            <person name="Liu Y."/>
            <person name="Zhang J."/>
            <person name="Feng J."/>
            <person name="Wang M."/>
            <person name="Wang M."/>
            <person name="Wang L."/>
            <person name="Yao B."/>
        </authorList>
    </citation>
    <scope>NUCLEOTIDE SEQUENCE [LARGE SCALE GENOMIC DNA]</scope>
    <source>
        <strain evidence="1">Wuqing</strain>
    </source>
</reference>
<organism evidence="1 2">
    <name type="scientific">Thelohanellus kitauei</name>
    <name type="common">Myxosporean</name>
    <dbReference type="NCBI Taxonomy" id="669202"/>
    <lineage>
        <taxon>Eukaryota</taxon>
        <taxon>Metazoa</taxon>
        <taxon>Cnidaria</taxon>
        <taxon>Myxozoa</taxon>
        <taxon>Myxosporea</taxon>
        <taxon>Bivalvulida</taxon>
        <taxon>Platysporina</taxon>
        <taxon>Myxobolidae</taxon>
        <taxon>Thelohanellus</taxon>
    </lineage>
</organism>
<evidence type="ECO:0000313" key="1">
    <source>
        <dbReference type="EMBL" id="KII63147.1"/>
    </source>
</evidence>
<dbReference type="EMBL" id="JWZT01004769">
    <property type="protein sequence ID" value="KII63147.1"/>
    <property type="molecule type" value="Genomic_DNA"/>
</dbReference>
<sequence>MDQHIHVHFLLEYAYQRYLQFSVEKNKKYMDYFLNQIHSMENSRHFCTLVPPQLLIMVRLVDSLKKFYALNRMENGALTTFRVSQYVEFLINDEDIMSEDVYDLQSILQTIGASQSLIIGLRTFEPRARMILDEVSRGFLSKVSPSIIFKVLEL</sequence>
<name>A0A0C2J243_THEKT</name>
<dbReference type="Proteomes" id="UP000031668">
    <property type="component" value="Unassembled WGS sequence"/>
</dbReference>
<keyword evidence="2" id="KW-1185">Reference proteome</keyword>
<gene>
    <name evidence="1" type="ORF">RF11_11632</name>
</gene>